<feature type="domain" description="ABC transporter" evidence="13">
    <location>
        <begin position="2"/>
        <end position="237"/>
    </location>
</feature>
<dbReference type="Pfam" id="PF04069">
    <property type="entry name" value="OpuAC"/>
    <property type="match status" value="1"/>
</dbReference>
<comment type="caution">
    <text evidence="15">The sequence shown here is derived from an EMBL/GenBank/DDBJ whole genome shotgun (WGS) entry which is preliminary data.</text>
</comment>
<evidence type="ECO:0000256" key="7">
    <source>
        <dbReference type="ARBA" id="ARBA00022989"/>
    </source>
</evidence>
<dbReference type="SMART" id="SM00382">
    <property type="entry name" value="AAA"/>
    <property type="match status" value="1"/>
</dbReference>
<reference evidence="15" key="1">
    <citation type="journal article" date="2015" name="Genom Data">
        <title>Draft genome sequences of Phytophthora kernoviae and Phytophthora ramorum lineage EU2 from Scotland.</title>
        <authorList>
            <person name="Sambles C."/>
            <person name="Schlenzig A."/>
            <person name="O'Neill P."/>
            <person name="Grant M."/>
            <person name="Studholme D.J."/>
        </authorList>
    </citation>
    <scope>NUCLEOTIDE SEQUENCE</scope>
    <source>
        <strain evidence="15">00238/432</strain>
    </source>
</reference>
<feature type="transmembrane region" description="Helical" evidence="12">
    <location>
        <begin position="271"/>
        <end position="290"/>
    </location>
</feature>
<dbReference type="InterPro" id="IPR003593">
    <property type="entry name" value="AAA+_ATPase"/>
</dbReference>
<comment type="similarity">
    <text evidence="10">In the C-terminal section; belongs to the OsmX family.</text>
</comment>
<dbReference type="FunFam" id="1.10.3720.10:FF:000001">
    <property type="entry name" value="Glycine betaine ABC transporter, permease"/>
    <property type="match status" value="1"/>
</dbReference>
<dbReference type="Gene3D" id="3.40.50.300">
    <property type="entry name" value="P-loop containing nucleotide triphosphate hydrolases"/>
    <property type="match status" value="1"/>
</dbReference>
<dbReference type="PANTHER" id="PTHR43117">
    <property type="entry name" value="OSMOPROTECTANT IMPORT ATP-BINDING PROTEIN OSMV"/>
    <property type="match status" value="1"/>
</dbReference>
<keyword evidence="4 12" id="KW-0812">Transmembrane</keyword>
<evidence type="ECO:0000256" key="4">
    <source>
        <dbReference type="ARBA" id="ARBA00022692"/>
    </source>
</evidence>
<organism evidence="15 16">
    <name type="scientific">Phytophthora kernoviae 00238/432</name>
    <dbReference type="NCBI Taxonomy" id="1284355"/>
    <lineage>
        <taxon>Eukaryota</taxon>
        <taxon>Sar</taxon>
        <taxon>Stramenopiles</taxon>
        <taxon>Oomycota</taxon>
        <taxon>Peronosporomycetes</taxon>
        <taxon>Peronosporales</taxon>
        <taxon>Peronosporaceae</taxon>
        <taxon>Phytophthora</taxon>
    </lineage>
</organism>
<dbReference type="Gene3D" id="1.10.3720.10">
    <property type="entry name" value="MetI-like"/>
    <property type="match status" value="1"/>
</dbReference>
<comment type="subcellular location">
    <subcellularLocation>
        <location evidence="1">Membrane</location>
        <topology evidence="1">Multi-pass membrane protein</topology>
    </subcellularLocation>
</comment>
<gene>
    <name evidence="15" type="ORF">G195_000399</name>
</gene>
<comment type="similarity">
    <text evidence="11">In the N-terminal section; belongs to the binding-protein-dependent transport system permease family.</text>
</comment>
<keyword evidence="8" id="KW-0764">Sulfate transport</keyword>
<dbReference type="PROSITE" id="PS00211">
    <property type="entry name" value="ABC_TRANSPORTER_1"/>
    <property type="match status" value="1"/>
</dbReference>
<dbReference type="InterPro" id="IPR000515">
    <property type="entry name" value="MetI-like"/>
</dbReference>
<dbReference type="Pfam" id="PF00528">
    <property type="entry name" value="BPD_transp_1"/>
    <property type="match status" value="1"/>
</dbReference>
<dbReference type="Pfam" id="PF00005">
    <property type="entry name" value="ABC_tran"/>
    <property type="match status" value="1"/>
</dbReference>
<dbReference type="Proteomes" id="UP000702964">
    <property type="component" value="Unassembled WGS sequence"/>
</dbReference>
<dbReference type="InterPro" id="IPR058089">
    <property type="entry name" value="EgtUBC_SBD"/>
</dbReference>
<dbReference type="EMBL" id="AOFI03000001">
    <property type="protein sequence ID" value="KAF4326315.1"/>
    <property type="molecule type" value="Genomic_DNA"/>
</dbReference>
<dbReference type="AlphaFoldDB" id="A0A8J4WC77"/>
<evidence type="ECO:0000256" key="6">
    <source>
        <dbReference type="ARBA" id="ARBA00022840"/>
    </source>
</evidence>
<keyword evidence="6" id="KW-0067">ATP-binding</keyword>
<evidence type="ECO:0000313" key="16">
    <source>
        <dbReference type="Proteomes" id="UP000702964"/>
    </source>
</evidence>
<feature type="transmembrane region" description="Helical" evidence="12">
    <location>
        <begin position="424"/>
        <end position="444"/>
    </location>
</feature>
<dbReference type="FunFam" id="3.40.190.120:FF:000002">
    <property type="entry name" value="Osmoprotectant ABC transporter, permease protein"/>
    <property type="match status" value="1"/>
</dbReference>
<dbReference type="FunFam" id="3.40.50.300:FF:000425">
    <property type="entry name" value="Probable ABC transporter, ATP-binding subunit"/>
    <property type="match status" value="1"/>
</dbReference>
<dbReference type="GO" id="GO:0022857">
    <property type="term" value="F:transmembrane transporter activity"/>
    <property type="evidence" value="ECO:0007669"/>
    <property type="project" value="InterPro"/>
</dbReference>
<dbReference type="InterPro" id="IPR003439">
    <property type="entry name" value="ABC_transporter-like_ATP-bd"/>
</dbReference>
<evidence type="ECO:0008006" key="17">
    <source>
        <dbReference type="Google" id="ProtNLM"/>
    </source>
</evidence>
<dbReference type="InterPro" id="IPR027417">
    <property type="entry name" value="P-loop_NTPase"/>
</dbReference>
<dbReference type="PANTHER" id="PTHR43117:SF4">
    <property type="entry name" value="OSMOPROTECTANT IMPORT ATP-BINDING PROTEIN OSMV"/>
    <property type="match status" value="1"/>
</dbReference>
<protein>
    <recommendedName>
        <fullName evidence="17">ABC transporter domain-containing protein</fullName>
    </recommendedName>
</protein>
<dbReference type="InterPro" id="IPR035906">
    <property type="entry name" value="MetI-like_sf"/>
</dbReference>
<dbReference type="GO" id="GO:0043190">
    <property type="term" value="C:ATP-binding cassette (ABC) transporter complex"/>
    <property type="evidence" value="ECO:0007669"/>
    <property type="project" value="InterPro"/>
</dbReference>
<evidence type="ECO:0000256" key="12">
    <source>
        <dbReference type="SAM" id="Phobius"/>
    </source>
</evidence>
<keyword evidence="7 12" id="KW-1133">Transmembrane helix</keyword>
<dbReference type="GO" id="GO:0016887">
    <property type="term" value="F:ATP hydrolysis activity"/>
    <property type="evidence" value="ECO:0007669"/>
    <property type="project" value="InterPro"/>
</dbReference>
<dbReference type="CDD" id="cd13610">
    <property type="entry name" value="PBP2_ChoS"/>
    <property type="match status" value="1"/>
</dbReference>
<feature type="transmembrane region" description="Helical" evidence="12">
    <location>
        <begin position="391"/>
        <end position="418"/>
    </location>
</feature>
<dbReference type="SUPFAM" id="SSF52540">
    <property type="entry name" value="P-loop containing nucleoside triphosphate hydrolases"/>
    <property type="match status" value="1"/>
</dbReference>
<dbReference type="SUPFAM" id="SSF161098">
    <property type="entry name" value="MetI-like"/>
    <property type="match status" value="1"/>
</dbReference>
<dbReference type="GO" id="GO:0005524">
    <property type="term" value="F:ATP binding"/>
    <property type="evidence" value="ECO:0007669"/>
    <property type="project" value="UniProtKB-KW"/>
</dbReference>
<feature type="transmembrane region" description="Helical" evidence="12">
    <location>
        <begin position="456"/>
        <end position="475"/>
    </location>
</feature>
<evidence type="ECO:0000256" key="2">
    <source>
        <dbReference type="ARBA" id="ARBA00005417"/>
    </source>
</evidence>
<dbReference type="CDD" id="cd06261">
    <property type="entry name" value="TM_PBP2"/>
    <property type="match status" value="1"/>
</dbReference>
<feature type="domain" description="ABC transmembrane type-1" evidence="14">
    <location>
        <begin position="265"/>
        <end position="444"/>
    </location>
</feature>
<evidence type="ECO:0000256" key="10">
    <source>
        <dbReference type="ARBA" id="ARBA00035642"/>
    </source>
</evidence>
<evidence type="ECO:0000256" key="9">
    <source>
        <dbReference type="ARBA" id="ARBA00023136"/>
    </source>
</evidence>
<evidence type="ECO:0000256" key="5">
    <source>
        <dbReference type="ARBA" id="ARBA00022741"/>
    </source>
</evidence>
<keyword evidence="9 12" id="KW-0472">Membrane</keyword>
<accession>A0A8J4WC77</accession>
<proteinExistence type="inferred from homology"/>
<evidence type="ECO:0000259" key="14">
    <source>
        <dbReference type="PROSITE" id="PS50928"/>
    </source>
</evidence>
<dbReference type="InterPro" id="IPR007210">
    <property type="entry name" value="ABC_Gly_betaine_transp_sub-bd"/>
</dbReference>
<evidence type="ECO:0000256" key="8">
    <source>
        <dbReference type="ARBA" id="ARBA00023032"/>
    </source>
</evidence>
<dbReference type="Gene3D" id="3.40.190.120">
    <property type="entry name" value="Osmoprotection protein (prox), domain 2"/>
    <property type="match status" value="1"/>
</dbReference>
<feature type="transmembrane region" description="Helical" evidence="12">
    <location>
        <begin position="310"/>
        <end position="340"/>
    </location>
</feature>
<evidence type="ECO:0000313" key="15">
    <source>
        <dbReference type="EMBL" id="KAF4326315.1"/>
    </source>
</evidence>
<evidence type="ECO:0000256" key="3">
    <source>
        <dbReference type="ARBA" id="ARBA00022448"/>
    </source>
</evidence>
<comment type="similarity">
    <text evidence="2">Belongs to the ABC transporter superfamily.</text>
</comment>
<keyword evidence="5" id="KW-0547">Nucleotide-binding</keyword>
<dbReference type="PROSITE" id="PS50893">
    <property type="entry name" value="ABC_TRANSPORTER_2"/>
    <property type="match status" value="1"/>
</dbReference>
<name>A0A8J4WC77_9STRA</name>
<keyword evidence="3" id="KW-0813">Transport</keyword>
<dbReference type="Gene3D" id="3.40.190.10">
    <property type="entry name" value="Periplasmic binding protein-like II"/>
    <property type="match status" value="1"/>
</dbReference>
<evidence type="ECO:0000256" key="1">
    <source>
        <dbReference type="ARBA" id="ARBA00004141"/>
    </source>
</evidence>
<dbReference type="SUPFAM" id="SSF53850">
    <property type="entry name" value="Periplasmic binding protein-like II"/>
    <property type="match status" value="1"/>
</dbReference>
<evidence type="ECO:0000256" key="11">
    <source>
        <dbReference type="ARBA" id="ARBA00035652"/>
    </source>
</evidence>
<reference evidence="15" key="2">
    <citation type="submission" date="2020-02" db="EMBL/GenBank/DDBJ databases">
        <authorList>
            <person name="Studholme D.J."/>
        </authorList>
    </citation>
    <scope>NUCLEOTIDE SEQUENCE</scope>
    <source>
        <strain evidence="15">00238/432</strain>
    </source>
</reference>
<sequence length="750" mass="82896">MIQFENVSKQYPDGTHALRQVNLNINKGELFVMIGPSGCGKTTMLKMINRLIDRTDGTVRINGRPIDEYNIHELRWNIGYVLQQIALFPHMTIAENIAVVPELRKWKSEQIKERVHTLLDMVGLKGTTYSDRKPAELSGGQQQRIGVLRALAADPEIVLMDEPFSALDPISREKLQDDILDIQRQMKKTIVFVTHDIQEAMKLGDRICIMKDGQVLQVGTPEELIQQPANEFVRDFVGSPGSDRSSQPVSGGGTIERKGQLLSALLEHIQISFIALFFAVLIAIPLGIYLTRKPRVAEPIIGVTAVLQTIPSLALLGLLIPLFGIGTLPAIIALVVYALLPVLRNTYTGISEVDPSMVEAANAMGMNSRQRLTKVELPLAMPVIMAGIRTAMVLIVGTATLAALIGAGGLGKLILLGIDRNDTALIILGAIPAALLAILFDVLLRQFQRISFRKTMITLGTLALVAVLVITIPWLSRGGQKDLVIAGKLGAEPEILINMYKLLIEKDTDLKVELKPGLGKTPFLFNALKSGDIDIYPEFTGTAISEFMKETAVSTDRKEVYEQAKDGMLSQFNMVLLNPMDYNNTYTLAVPQKVADQFNLKTISDLKSVQQQIKAGFTLEFSDREDGYVGIQKKYGIKFPNVATMEPKLRYAAVQRGDINLLDAYSTDSELRQYKLVVLEDDQGLFPPYQGTPLLRKETADQYPQLVEVLNQLAGRITDDEMRQMNYEVNVNGASPQQVATDYLQKAGLL</sequence>
<dbReference type="InterPro" id="IPR017871">
    <property type="entry name" value="ABC_transporter-like_CS"/>
</dbReference>
<evidence type="ECO:0000259" key="13">
    <source>
        <dbReference type="PROSITE" id="PS50893"/>
    </source>
</evidence>
<dbReference type="PROSITE" id="PS50928">
    <property type="entry name" value="ABC_TM1"/>
    <property type="match status" value="1"/>
</dbReference>